<evidence type="ECO:0000256" key="1">
    <source>
        <dbReference type="ARBA" id="ARBA00022679"/>
    </source>
</evidence>
<dbReference type="CDD" id="cd03809">
    <property type="entry name" value="GT4_MtfB-like"/>
    <property type="match status" value="1"/>
</dbReference>
<evidence type="ECO:0000259" key="3">
    <source>
        <dbReference type="Pfam" id="PF13439"/>
    </source>
</evidence>
<comment type="caution">
    <text evidence="4">The sequence shown here is derived from an EMBL/GenBank/DDBJ whole genome shotgun (WGS) entry which is preliminary data.</text>
</comment>
<keyword evidence="5" id="KW-1185">Reference proteome</keyword>
<name>A0ABR9UTH9_9CHRO</name>
<dbReference type="EMBL" id="JADEWN010000031">
    <property type="protein sequence ID" value="MBE9191345.1"/>
    <property type="molecule type" value="Genomic_DNA"/>
</dbReference>
<dbReference type="PANTHER" id="PTHR46401:SF2">
    <property type="entry name" value="GLYCOSYLTRANSFERASE WBBK-RELATED"/>
    <property type="match status" value="1"/>
</dbReference>
<dbReference type="Pfam" id="PF13439">
    <property type="entry name" value="Glyco_transf_4"/>
    <property type="match status" value="1"/>
</dbReference>
<feature type="domain" description="Glycosyl transferase family 1" evidence="2">
    <location>
        <begin position="199"/>
        <end position="351"/>
    </location>
</feature>
<dbReference type="Gene3D" id="3.40.50.2000">
    <property type="entry name" value="Glycogen Phosphorylase B"/>
    <property type="match status" value="2"/>
</dbReference>
<dbReference type="SUPFAM" id="SSF53756">
    <property type="entry name" value="UDP-Glycosyltransferase/glycogen phosphorylase"/>
    <property type="match status" value="1"/>
</dbReference>
<dbReference type="Proteomes" id="UP000651156">
    <property type="component" value="Unassembled WGS sequence"/>
</dbReference>
<feature type="domain" description="Glycosyltransferase subfamily 4-like N-terminal" evidence="3">
    <location>
        <begin position="16"/>
        <end position="182"/>
    </location>
</feature>
<evidence type="ECO:0000259" key="2">
    <source>
        <dbReference type="Pfam" id="PF00534"/>
    </source>
</evidence>
<dbReference type="RefSeq" id="WP_193932490.1">
    <property type="nucleotide sequence ID" value="NZ_CAWPMZ010000060.1"/>
</dbReference>
<sequence>MHILIAALHRPSNPTGICRYAVNLAQCLAEIEEVNQVTLVVGNWQKHYFETAFYLKSPKIILSIVDIKNSSLSRNLWFLFGLPKLAKELNPDIIHLSFPIPFLRSRFLCPVVATIHDFYPYEYPENFGYRQVLFNRLFLKQCIYQSDGLTCVSKTTLASFKRFFPSINSKKITSIIYNYVNFDEIIPQPLGEIEDNLYSPFLLTIGQHRKNKNLDLLIQSFALLLQENKLELSTKLVIVGSAGPETDNLSRLIARLSLEEQVLMVSAINDSKLCWLYQNCQLFVIPSSTEGFCIPLAEALYLSCRVVCSAIPIFKEVGSESCIYFDLQDNPVENLSQAISQALEQPSPNRIRDDRFSKSNAAYKYLKLYSKTCQSSCKPNCNDKSTDNYFKEEKSKIY</sequence>
<evidence type="ECO:0000313" key="4">
    <source>
        <dbReference type="EMBL" id="MBE9191345.1"/>
    </source>
</evidence>
<evidence type="ECO:0000313" key="5">
    <source>
        <dbReference type="Proteomes" id="UP000651156"/>
    </source>
</evidence>
<reference evidence="4 5" key="1">
    <citation type="submission" date="2020-10" db="EMBL/GenBank/DDBJ databases">
        <authorList>
            <person name="Castelo-Branco R."/>
            <person name="Eusebio N."/>
            <person name="Adriana R."/>
            <person name="Vieira A."/>
            <person name="Brugerolle De Fraissinette N."/>
            <person name="Rezende De Castro R."/>
            <person name="Schneider M.P."/>
            <person name="Vasconcelos V."/>
            <person name="Leao P.N."/>
        </authorList>
    </citation>
    <scope>NUCLEOTIDE SEQUENCE [LARGE SCALE GENOMIC DNA]</scope>
    <source>
        <strain evidence="4 5">LEGE 06123</strain>
    </source>
</reference>
<dbReference type="InterPro" id="IPR001296">
    <property type="entry name" value="Glyco_trans_1"/>
</dbReference>
<organism evidence="4 5">
    <name type="scientific">Gloeocapsopsis crepidinum LEGE 06123</name>
    <dbReference type="NCBI Taxonomy" id="588587"/>
    <lineage>
        <taxon>Bacteria</taxon>
        <taxon>Bacillati</taxon>
        <taxon>Cyanobacteriota</taxon>
        <taxon>Cyanophyceae</taxon>
        <taxon>Oscillatoriophycideae</taxon>
        <taxon>Chroococcales</taxon>
        <taxon>Chroococcaceae</taxon>
        <taxon>Gloeocapsopsis</taxon>
    </lineage>
</organism>
<dbReference type="Pfam" id="PF00534">
    <property type="entry name" value="Glycos_transf_1"/>
    <property type="match status" value="1"/>
</dbReference>
<accession>A0ABR9UTH9</accession>
<gene>
    <name evidence="4" type="ORF">IQ230_13475</name>
</gene>
<protein>
    <submittedName>
        <fullName evidence="4">Glycosyltransferase family 4 protein</fullName>
    </submittedName>
</protein>
<keyword evidence="1" id="KW-0808">Transferase</keyword>
<dbReference type="InterPro" id="IPR028098">
    <property type="entry name" value="Glyco_trans_4-like_N"/>
</dbReference>
<dbReference type="PANTHER" id="PTHR46401">
    <property type="entry name" value="GLYCOSYLTRANSFERASE WBBK-RELATED"/>
    <property type="match status" value="1"/>
</dbReference>
<proteinExistence type="predicted"/>